<dbReference type="WBParaSite" id="SMUV_0000681401-mRNA-1">
    <property type="protein sequence ID" value="SMUV_0000681401-mRNA-1"/>
    <property type="gene ID" value="SMUV_0000681401"/>
</dbReference>
<name>A0A0N5AQ62_9BILA</name>
<keyword evidence="1" id="KW-1185">Reference proteome</keyword>
<protein>
    <submittedName>
        <fullName evidence="2">Secreted protein</fullName>
    </submittedName>
</protein>
<sequence length="118" mass="13863">MFFLHLFIINYATYLHHVFYYLQLLVKQGAWSNSRNCSASSRSVRGAFNFLRGLEPASSTIYLERSARRCTSRWRMILEESHKQWTEAIVLPQWTAEDEIQVHDPTDLNEAGKEKKQP</sequence>
<evidence type="ECO:0000313" key="2">
    <source>
        <dbReference type="WBParaSite" id="SMUV_0000681401-mRNA-1"/>
    </source>
</evidence>
<organism evidence="1 2">
    <name type="scientific">Syphacia muris</name>
    <dbReference type="NCBI Taxonomy" id="451379"/>
    <lineage>
        <taxon>Eukaryota</taxon>
        <taxon>Metazoa</taxon>
        <taxon>Ecdysozoa</taxon>
        <taxon>Nematoda</taxon>
        <taxon>Chromadorea</taxon>
        <taxon>Rhabditida</taxon>
        <taxon>Spirurina</taxon>
        <taxon>Oxyuridomorpha</taxon>
        <taxon>Oxyuroidea</taxon>
        <taxon>Oxyuridae</taxon>
        <taxon>Syphacia</taxon>
    </lineage>
</organism>
<proteinExistence type="predicted"/>
<dbReference type="Proteomes" id="UP000046393">
    <property type="component" value="Unplaced"/>
</dbReference>
<evidence type="ECO:0000313" key="1">
    <source>
        <dbReference type="Proteomes" id="UP000046393"/>
    </source>
</evidence>
<accession>A0A0N5AQ62</accession>
<reference evidence="2" key="1">
    <citation type="submission" date="2017-02" db="UniProtKB">
        <authorList>
            <consortium name="WormBaseParasite"/>
        </authorList>
    </citation>
    <scope>IDENTIFICATION</scope>
</reference>
<dbReference type="AlphaFoldDB" id="A0A0N5AQ62"/>